<dbReference type="EMBL" id="BOOC01000046">
    <property type="protein sequence ID" value="GIH43841.1"/>
    <property type="molecule type" value="Genomic_DNA"/>
</dbReference>
<feature type="region of interest" description="Disordered" evidence="1">
    <location>
        <begin position="121"/>
        <end position="164"/>
    </location>
</feature>
<reference evidence="3 4" key="1">
    <citation type="submission" date="2021-01" db="EMBL/GenBank/DDBJ databases">
        <title>Whole genome shotgun sequence of Microbispora corallina NBRC 16416.</title>
        <authorList>
            <person name="Komaki H."/>
            <person name="Tamura T."/>
        </authorList>
    </citation>
    <scope>NUCLEOTIDE SEQUENCE [LARGE SCALE GENOMIC DNA]</scope>
    <source>
        <strain evidence="3 4">NBRC 16416</strain>
    </source>
</reference>
<evidence type="ECO:0000313" key="4">
    <source>
        <dbReference type="Proteomes" id="UP000603904"/>
    </source>
</evidence>
<keyword evidence="2" id="KW-0472">Membrane</keyword>
<accession>A0ABQ4G9T1</accession>
<evidence type="ECO:0000256" key="2">
    <source>
        <dbReference type="SAM" id="Phobius"/>
    </source>
</evidence>
<sequence>MLTAGELAGLVVAIFWAILVCFMAVVLVRLARLLTETTKSVAELSDRLAPLLDDMSQTVSEANRRLVAVEAVTENVREVSGNMVKITAVVSALVAGPMIKISALGHGLRVAMARRERRGPGRWARAVRTAERPSRAPRGGGRAAAGGRPAERVPERRAIGRGRG</sequence>
<comment type="caution">
    <text evidence="3">The sequence shown here is derived from an EMBL/GenBank/DDBJ whole genome shotgun (WGS) entry which is preliminary data.</text>
</comment>
<keyword evidence="2" id="KW-1133">Transmembrane helix</keyword>
<evidence type="ECO:0008006" key="5">
    <source>
        <dbReference type="Google" id="ProtNLM"/>
    </source>
</evidence>
<feature type="compositionally biased region" description="Basic and acidic residues" evidence="1">
    <location>
        <begin position="149"/>
        <end position="158"/>
    </location>
</feature>
<dbReference type="Proteomes" id="UP000603904">
    <property type="component" value="Unassembled WGS sequence"/>
</dbReference>
<proteinExistence type="predicted"/>
<feature type="transmembrane region" description="Helical" evidence="2">
    <location>
        <begin position="7"/>
        <end position="31"/>
    </location>
</feature>
<dbReference type="Pfam" id="PF06103">
    <property type="entry name" value="DUF948"/>
    <property type="match status" value="1"/>
</dbReference>
<keyword evidence="4" id="KW-1185">Reference proteome</keyword>
<dbReference type="InterPro" id="IPR009293">
    <property type="entry name" value="UPF0478"/>
</dbReference>
<keyword evidence="2" id="KW-0812">Transmembrane</keyword>
<evidence type="ECO:0000256" key="1">
    <source>
        <dbReference type="SAM" id="MobiDB-lite"/>
    </source>
</evidence>
<gene>
    <name evidence="3" type="ORF">Mco01_68410</name>
</gene>
<evidence type="ECO:0000313" key="3">
    <source>
        <dbReference type="EMBL" id="GIH43841.1"/>
    </source>
</evidence>
<protein>
    <recommendedName>
        <fullName evidence="5">DUF948 domain-containing protein</fullName>
    </recommendedName>
</protein>
<name>A0ABQ4G9T1_9ACTN</name>
<dbReference type="RefSeq" id="WP_204060886.1">
    <property type="nucleotide sequence ID" value="NZ_BAAAGP010000036.1"/>
</dbReference>
<organism evidence="3 4">
    <name type="scientific">Microbispora corallina</name>
    <dbReference type="NCBI Taxonomy" id="83302"/>
    <lineage>
        <taxon>Bacteria</taxon>
        <taxon>Bacillati</taxon>
        <taxon>Actinomycetota</taxon>
        <taxon>Actinomycetes</taxon>
        <taxon>Streptosporangiales</taxon>
        <taxon>Streptosporangiaceae</taxon>
        <taxon>Microbispora</taxon>
    </lineage>
</organism>
<feature type="transmembrane region" description="Helical" evidence="2">
    <location>
        <begin position="86"/>
        <end position="108"/>
    </location>
</feature>